<dbReference type="CDD" id="cd01580">
    <property type="entry name" value="AcnA_IRP_Swivel"/>
    <property type="match status" value="1"/>
</dbReference>
<comment type="catalytic activity">
    <reaction evidence="9 10">
        <text>citrate = D-threo-isocitrate</text>
        <dbReference type="Rhea" id="RHEA:10336"/>
        <dbReference type="ChEBI" id="CHEBI:15562"/>
        <dbReference type="ChEBI" id="CHEBI:16947"/>
        <dbReference type="EC" id="4.2.1.3"/>
    </reaction>
</comment>
<protein>
    <recommendedName>
        <fullName evidence="10">Aconitate hydratase</fullName>
        <shortName evidence="10">Aconitase</shortName>
        <ecNumber evidence="10">4.2.1.3</ecNumber>
    </recommendedName>
</protein>
<dbReference type="Gene3D" id="3.30.499.10">
    <property type="entry name" value="Aconitase, domain 3"/>
    <property type="match status" value="2"/>
</dbReference>
<keyword evidence="5" id="KW-0479">Metal-binding</keyword>
<dbReference type="InterPro" id="IPR001030">
    <property type="entry name" value="Acoase/IPM_deHydtase_lsu_aba"/>
</dbReference>
<dbReference type="RefSeq" id="WP_189575693.1">
    <property type="nucleotide sequence ID" value="NZ_BMXV01000004.1"/>
</dbReference>
<evidence type="ECO:0000256" key="3">
    <source>
        <dbReference type="ARBA" id="ARBA00007185"/>
    </source>
</evidence>
<dbReference type="PRINTS" id="PR00415">
    <property type="entry name" value="ACONITASE"/>
</dbReference>
<dbReference type="InterPro" id="IPR015928">
    <property type="entry name" value="Aconitase/3IPM_dehydase_swvl"/>
</dbReference>
<dbReference type="Gene3D" id="3.20.19.10">
    <property type="entry name" value="Aconitase, domain 4"/>
    <property type="match status" value="1"/>
</dbReference>
<reference evidence="14" key="1">
    <citation type="journal article" date="2019" name="Int. J. Syst. Evol. Microbiol.">
        <title>The Global Catalogue of Microorganisms (GCM) 10K type strain sequencing project: providing services to taxonomists for standard genome sequencing and annotation.</title>
        <authorList>
            <consortium name="The Broad Institute Genomics Platform"/>
            <consortium name="The Broad Institute Genome Sequencing Center for Infectious Disease"/>
            <person name="Wu L."/>
            <person name="Ma J."/>
        </authorList>
    </citation>
    <scope>NUCLEOTIDE SEQUENCE [LARGE SCALE GENOMIC DNA]</scope>
    <source>
        <strain evidence="14">KCTC 22280</strain>
    </source>
</reference>
<gene>
    <name evidence="13" type="primary">acnA</name>
    <name evidence="13" type="ORF">GCM10007071_18450</name>
</gene>
<evidence type="ECO:0000256" key="4">
    <source>
        <dbReference type="ARBA" id="ARBA00022485"/>
    </source>
</evidence>
<dbReference type="Pfam" id="PF00330">
    <property type="entry name" value="Aconitase"/>
    <property type="match status" value="1"/>
</dbReference>
<dbReference type="CDD" id="cd01586">
    <property type="entry name" value="AcnA_IRP"/>
    <property type="match status" value="1"/>
</dbReference>
<dbReference type="Gene3D" id="6.10.190.10">
    <property type="match status" value="1"/>
</dbReference>
<organism evidence="13 14">
    <name type="scientific">Marinobacter zhanjiangensis</name>
    <dbReference type="NCBI Taxonomy" id="578215"/>
    <lineage>
        <taxon>Bacteria</taxon>
        <taxon>Pseudomonadati</taxon>
        <taxon>Pseudomonadota</taxon>
        <taxon>Gammaproteobacteria</taxon>
        <taxon>Pseudomonadales</taxon>
        <taxon>Marinobacteraceae</taxon>
        <taxon>Marinobacter</taxon>
    </lineage>
</organism>
<comment type="cofactor">
    <cofactor evidence="1">
        <name>[4Fe-4S] cluster</name>
        <dbReference type="ChEBI" id="CHEBI:49883"/>
    </cofactor>
</comment>
<sequence length="920" mass="100733">MSNNGISDDSFNTLSSMEVDGKTYHYYSLPKAGKTLGDLDRMPFSLKVLTENLLRFEDGLTVEKKHLEAMAQWLKDRRSDTEIQFRPARVLMQDFTGVPGVVDLAAMREAVKKAGKDPAIINPLSPVDLVIDHSVMVDKFGDASSFKDNVTIEMERNEERYEFLRWGQQAFDNFSVVPPGTGICHQVNLEYLGRTVWQKEQDGKTFAYPDTLVGTDSHTTMINGLGILGWGVGGIEAEAAMLGQPVSMLIPEVVGFKVTGKLREGITATDLVLTVTEMLRKKGVVGKFVEFYGDGLKDMPIADRATIANMAPEYGATCGFFPVDDQTITYMKLTGRDDHQLELVKAYAKAQGLWREPGHEPLYSDTLELDMGEVEASLAGPKRPQDRVALKNMKASFELLMETAEGPSQAREDKLASEGGQTAVGVDDSYEHHASQELTLDGEKTRLDPGAVVIAAITSCTNTSNPSVMMAAGLIAQKAVEKGLSTKPWVKTSLAPGSKVVTDYLKVAGLQDDLNTLGFNLVGYGCTTCIGNSGPLPEPVEKAVNEGDLTVASVLSGNRNFEGRVHPQVKTNWLASPPLVVAYALAGNVRVDLTKDPLGTDKDGNPVYLKDLWPSQQEIADAVEKVKTDMFRKEYAEVFDGDETWKALKVPESKVYEWSDKSTYIQHPPFFEGLGPEPDAIEDIRDANILAMLGDSVTTDHISPAGSFKADSPAGKYLQERGVDPKDFNSYGSRRGNHEVMMRGTFANVRIRNEMLDGVEGGFTKFVPDGKEMAIYDAAMKYQEQGTPLVVIAGKEYGTGSSRDWAAKGTRLLGVRAVVAESYERIHRSNLIGMGVMPLQFPEGVDRKSLKLTGEETISIEGLAGDIQPGQTLTMTVTYKDGSTETCDLKSRIDTANEAVYFRHGGILHYVVREMIKQAS</sequence>
<dbReference type="NCBIfam" id="NF009520">
    <property type="entry name" value="PRK12881.1"/>
    <property type="match status" value="1"/>
</dbReference>
<comment type="similarity">
    <text evidence="3 10">Belongs to the aconitase/IPM isomerase family.</text>
</comment>
<comment type="caution">
    <text evidence="13">The sequence shown here is derived from an EMBL/GenBank/DDBJ whole genome shotgun (WGS) entry which is preliminary data.</text>
</comment>
<proteinExistence type="inferred from homology"/>
<dbReference type="PANTHER" id="PTHR11670">
    <property type="entry name" value="ACONITASE/IRON-RESPONSIVE ELEMENT FAMILY MEMBER"/>
    <property type="match status" value="1"/>
</dbReference>
<dbReference type="Pfam" id="PF00694">
    <property type="entry name" value="Aconitase_C"/>
    <property type="match status" value="1"/>
</dbReference>
<accession>A0ABQ3B2X8</accession>
<dbReference type="InterPro" id="IPR000573">
    <property type="entry name" value="AconitaseA/IPMdHydase_ssu_swvl"/>
</dbReference>
<dbReference type="EMBL" id="BMXV01000004">
    <property type="protein sequence ID" value="GGY71782.1"/>
    <property type="molecule type" value="Genomic_DNA"/>
</dbReference>
<keyword evidence="7 10" id="KW-0411">Iron-sulfur</keyword>
<keyword evidence="6 10" id="KW-0408">Iron</keyword>
<keyword evidence="4 10" id="KW-0004">4Fe-4S</keyword>
<evidence type="ECO:0000313" key="14">
    <source>
        <dbReference type="Proteomes" id="UP000601597"/>
    </source>
</evidence>
<comment type="pathway">
    <text evidence="2">Carbohydrate metabolism; tricarboxylic acid cycle; isocitrate from oxaloacetate: step 2/2.</text>
</comment>
<evidence type="ECO:0000256" key="7">
    <source>
        <dbReference type="ARBA" id="ARBA00023014"/>
    </source>
</evidence>
<dbReference type="PROSITE" id="PS01244">
    <property type="entry name" value="ACONITASE_2"/>
    <property type="match status" value="1"/>
</dbReference>
<evidence type="ECO:0000256" key="6">
    <source>
        <dbReference type="ARBA" id="ARBA00023004"/>
    </source>
</evidence>
<dbReference type="InterPro" id="IPR044137">
    <property type="entry name" value="AcnA_IRP_Swivel"/>
</dbReference>
<feature type="domain" description="Aconitase/3-isopropylmalate dehydratase large subunit alpha/beta/alpha" evidence="11">
    <location>
        <begin position="79"/>
        <end position="587"/>
    </location>
</feature>
<dbReference type="SUPFAM" id="SSF53732">
    <property type="entry name" value="Aconitase iron-sulfur domain"/>
    <property type="match status" value="1"/>
</dbReference>
<evidence type="ECO:0000259" key="12">
    <source>
        <dbReference type="Pfam" id="PF00694"/>
    </source>
</evidence>
<dbReference type="NCBIfam" id="NF006757">
    <property type="entry name" value="PRK09277.1"/>
    <property type="match status" value="1"/>
</dbReference>
<dbReference type="InterPro" id="IPR018136">
    <property type="entry name" value="Aconitase_4Fe-4S_BS"/>
</dbReference>
<feature type="domain" description="Aconitase A/isopropylmalate dehydratase small subunit swivel" evidence="12">
    <location>
        <begin position="716"/>
        <end position="843"/>
    </location>
</feature>
<evidence type="ECO:0000259" key="11">
    <source>
        <dbReference type="Pfam" id="PF00330"/>
    </source>
</evidence>
<evidence type="ECO:0000313" key="13">
    <source>
        <dbReference type="EMBL" id="GGY71782.1"/>
    </source>
</evidence>
<dbReference type="SUPFAM" id="SSF52016">
    <property type="entry name" value="LeuD/IlvD-like"/>
    <property type="match status" value="1"/>
</dbReference>
<dbReference type="Proteomes" id="UP000601597">
    <property type="component" value="Unassembled WGS sequence"/>
</dbReference>
<dbReference type="EC" id="4.2.1.3" evidence="10"/>
<dbReference type="NCBIfam" id="TIGR01341">
    <property type="entry name" value="aconitase_1"/>
    <property type="match status" value="1"/>
</dbReference>
<dbReference type="PROSITE" id="PS00450">
    <property type="entry name" value="ACONITASE_1"/>
    <property type="match status" value="1"/>
</dbReference>
<evidence type="ECO:0000256" key="9">
    <source>
        <dbReference type="ARBA" id="ARBA00023501"/>
    </source>
</evidence>
<evidence type="ECO:0000256" key="1">
    <source>
        <dbReference type="ARBA" id="ARBA00001966"/>
    </source>
</evidence>
<keyword evidence="8 10" id="KW-0456">Lyase</keyword>
<evidence type="ECO:0000256" key="8">
    <source>
        <dbReference type="ARBA" id="ARBA00023239"/>
    </source>
</evidence>
<keyword evidence="14" id="KW-1185">Reference proteome</keyword>
<dbReference type="InterPro" id="IPR015931">
    <property type="entry name" value="Acnase/IPM_dHydase_lsu_aba_1/3"/>
</dbReference>
<name>A0ABQ3B2X8_9GAMM</name>
<evidence type="ECO:0000256" key="5">
    <source>
        <dbReference type="ARBA" id="ARBA00022723"/>
    </source>
</evidence>
<dbReference type="InterPro" id="IPR036008">
    <property type="entry name" value="Aconitase_4Fe-4S_dom"/>
</dbReference>
<dbReference type="InterPro" id="IPR006249">
    <property type="entry name" value="Aconitase/IRP2"/>
</dbReference>
<evidence type="ECO:0000256" key="10">
    <source>
        <dbReference type="RuleBase" id="RU361275"/>
    </source>
</evidence>
<comment type="function">
    <text evidence="10">Catalyzes the isomerization of citrate to isocitrate via cis-aconitate.</text>
</comment>
<evidence type="ECO:0000256" key="2">
    <source>
        <dbReference type="ARBA" id="ARBA00004717"/>
    </source>
</evidence>